<dbReference type="EMBL" id="QWED01000006">
    <property type="protein sequence ID" value="RIJ19414.1"/>
    <property type="molecule type" value="Genomic_DNA"/>
</dbReference>
<dbReference type="InterPro" id="IPR010982">
    <property type="entry name" value="Lambda_DNA-bd_dom_sf"/>
</dbReference>
<proteinExistence type="predicted"/>
<feature type="domain" description="HTH cro/C1-type" evidence="1">
    <location>
        <begin position="9"/>
        <end position="69"/>
    </location>
</feature>
<dbReference type="GO" id="GO:0003677">
    <property type="term" value="F:DNA binding"/>
    <property type="evidence" value="ECO:0007669"/>
    <property type="project" value="InterPro"/>
</dbReference>
<evidence type="ECO:0000313" key="2">
    <source>
        <dbReference type="EMBL" id="RIJ19414.1"/>
    </source>
</evidence>
<evidence type="ECO:0000259" key="1">
    <source>
        <dbReference type="PROSITE" id="PS50943"/>
    </source>
</evidence>
<dbReference type="CDD" id="cd00093">
    <property type="entry name" value="HTH_XRE"/>
    <property type="match status" value="1"/>
</dbReference>
<dbReference type="Proteomes" id="UP000265361">
    <property type="component" value="Unassembled WGS sequence"/>
</dbReference>
<reference evidence="2 3" key="1">
    <citation type="submission" date="2018-08" db="EMBL/GenBank/DDBJ databases">
        <title>Genome Sequence of Clavibacter michiganensis Subspecies type strains, and the Atypical Peach-Colored Strains Isolated from Tomato.</title>
        <authorList>
            <person name="Osdaghi E."/>
            <person name="Portier P."/>
            <person name="Briand M."/>
            <person name="Jacques M.-A."/>
        </authorList>
    </citation>
    <scope>NUCLEOTIDE SEQUENCE [LARGE SCALE GENOMIC DNA]</scope>
    <source>
        <strain evidence="2 3">CFBP 7577</strain>
    </source>
</reference>
<dbReference type="PROSITE" id="PS50943">
    <property type="entry name" value="HTH_CROC1"/>
    <property type="match status" value="1"/>
</dbReference>
<dbReference type="RefSeq" id="WP_434513167.1">
    <property type="nucleotide sequence ID" value="NZ_CP162946.1"/>
</dbReference>
<protein>
    <submittedName>
        <fullName evidence="2">XRE family transcriptional regulator</fullName>
    </submittedName>
</protein>
<organism evidence="2 3">
    <name type="scientific">Clavibacter nebraskensis</name>
    <dbReference type="NCBI Taxonomy" id="31963"/>
    <lineage>
        <taxon>Bacteria</taxon>
        <taxon>Bacillati</taxon>
        <taxon>Actinomycetota</taxon>
        <taxon>Actinomycetes</taxon>
        <taxon>Micrococcales</taxon>
        <taxon>Microbacteriaceae</taxon>
        <taxon>Clavibacter</taxon>
    </lineage>
</organism>
<dbReference type="Gene3D" id="1.10.260.40">
    <property type="entry name" value="lambda repressor-like DNA-binding domains"/>
    <property type="match status" value="1"/>
</dbReference>
<dbReference type="Pfam" id="PF13560">
    <property type="entry name" value="HTH_31"/>
    <property type="match status" value="1"/>
</dbReference>
<name>A0A399QM79_9MICO</name>
<sequence>MDEVVGRNLARIRGERGLTQCAFSDAMHTYVGRGWQRAAVSRFENGHQPMSVSDLAAASRVLGCTVEDLMRSREPVSVGDRVIEADELCTALRSPSTELDGWEAFEAATRYLTDARNAIEWYVGAMNRVRKRVPLSEALRERIELDLYDSEAQLAEQLDPDLNDWDPTWDMTSQRALDANVNPAGMAARDALMEHASYGHLLTAWKRRRRQPAGEDRGARS</sequence>
<evidence type="ECO:0000313" key="3">
    <source>
        <dbReference type="Proteomes" id="UP000265361"/>
    </source>
</evidence>
<accession>A0A399QM79</accession>
<gene>
    <name evidence="2" type="ORF">DZF97_00735</name>
</gene>
<comment type="caution">
    <text evidence="2">The sequence shown here is derived from an EMBL/GenBank/DDBJ whole genome shotgun (WGS) entry which is preliminary data.</text>
</comment>
<dbReference type="SUPFAM" id="SSF47413">
    <property type="entry name" value="lambda repressor-like DNA-binding domains"/>
    <property type="match status" value="1"/>
</dbReference>
<dbReference type="InterPro" id="IPR001387">
    <property type="entry name" value="Cro/C1-type_HTH"/>
</dbReference>
<dbReference type="SMART" id="SM00530">
    <property type="entry name" value="HTH_XRE"/>
    <property type="match status" value="1"/>
</dbReference>
<dbReference type="AlphaFoldDB" id="A0A399QM79"/>